<dbReference type="Gene3D" id="3.30.420.10">
    <property type="entry name" value="Ribonuclease H-like superfamily/Ribonuclease H"/>
    <property type="match status" value="1"/>
</dbReference>
<evidence type="ECO:0000256" key="1">
    <source>
        <dbReference type="SAM" id="MobiDB-lite"/>
    </source>
</evidence>
<feature type="region of interest" description="Disordered" evidence="1">
    <location>
        <begin position="227"/>
        <end position="247"/>
    </location>
</feature>
<sequence length="690" mass="76782">MNAPQASLRIGDFCRFDGQLCELIAFDGVAAKLRRSNGQLAAVKISALFSDNDFEVITPSVRRRPIPPAYFDSLPAQAQERTLWLEHHITEVLDGLPAGANPTASPREGYDPAKVSLQQREANKIAELEASGTPLLLKCFQRFRRGYERHGLEALIDRRAVRRRSPTGRIDPRYVELMREVLQENTTGSSRTAKVLKWNVDKRVQERFGDSVQIPSRQTFNRALPRIPEGKHATGSARTRQSQANQPRGAFGTVIATRPGEWTQIDSTPFDVGIRLDDSVSGRVDLTGLIDVATRSLVSAVLRPTTKAVDVSLLVAKAMTPEPMRPGWCQAITMAASTLPYQIMRSIDERLENAAARPIITPENIVYDNGAVYISATFRSACRTLGISMQPAHKDTPTDKPIIERNLGTVKTLFAQYVTGYLGSSIENRGKNADQQAVFSLIELQDLLDEWIVTCWQNRPHDALRDPLNPKRVLTPNEKYAALLATSGYVPVPLTGDEYVALLPSIKRVIASDGVTIDHRVYDSDALNECRGEDSGVPGQGKRWRVHYDPYDVTRIWVRNHHGEGYIPAYWRQLHTVPQPFGNDVWDHARKIAAERGERTHTEESIKAAVDDLLDRASPPPSASRRRKSAKDRRVVARAKAAAQLPPSIPEHAQLDSTPSLLAPEECPEEDIAPVIPLPVFDAEKEAETW</sequence>
<name>A0A1Y0T542_MYCIT</name>
<dbReference type="Pfam" id="PF09299">
    <property type="entry name" value="Mu-transpos_C"/>
    <property type="match status" value="1"/>
</dbReference>
<feature type="region of interest" description="Disordered" evidence="1">
    <location>
        <begin position="612"/>
        <end position="667"/>
    </location>
</feature>
<dbReference type="STRING" id="222805.AN480_12655"/>
<dbReference type="RefSeq" id="WP_072501291.1">
    <property type="nucleotide sequence ID" value="NZ_CP012885.2"/>
</dbReference>
<dbReference type="SUPFAM" id="SSF53098">
    <property type="entry name" value="Ribonuclease H-like"/>
    <property type="match status" value="1"/>
</dbReference>
<dbReference type="EMBL" id="CP015267">
    <property type="protein sequence ID" value="ASL15188.1"/>
    <property type="molecule type" value="Genomic_DNA"/>
</dbReference>
<dbReference type="GO" id="GO:0015074">
    <property type="term" value="P:DNA integration"/>
    <property type="evidence" value="ECO:0007669"/>
    <property type="project" value="InterPro"/>
</dbReference>
<evidence type="ECO:0000313" key="2">
    <source>
        <dbReference type="EMBL" id="ASL15188.1"/>
    </source>
</evidence>
<dbReference type="Proteomes" id="UP000198286">
    <property type="component" value="Chromosome"/>
</dbReference>
<accession>A0A1Y0T542</accession>
<protein>
    <submittedName>
        <fullName evidence="2">Integrase catalytic subunit</fullName>
    </submittedName>
</protein>
<evidence type="ECO:0000313" key="3">
    <source>
        <dbReference type="Proteomes" id="UP000198286"/>
    </source>
</evidence>
<feature type="compositionally biased region" description="Polar residues" evidence="1">
    <location>
        <begin position="236"/>
        <end position="246"/>
    </location>
</feature>
<dbReference type="AlphaFoldDB" id="A0A1Y0T542"/>
<gene>
    <name evidence="2" type="ORF">MYCOZU2_02787</name>
</gene>
<dbReference type="PROSITE" id="PS50994">
    <property type="entry name" value="INTEGRASE"/>
    <property type="match status" value="1"/>
</dbReference>
<dbReference type="InterPro" id="IPR012337">
    <property type="entry name" value="RNaseH-like_sf"/>
</dbReference>
<reference evidence="2 3" key="1">
    <citation type="journal article" date="2017" name="Lancet Infect. Dis.">
        <title>Global outbreak of severe Mycobacterium chimaera disease after cardiac surgery: a molecular epidemiological study.</title>
        <authorList>
            <person name="van Ingen J."/>
            <person name="Kohl T."/>
            <person name="Kranzer K."/>
            <person name="Hasse B."/>
            <person name="Keller P."/>
            <person name="Szafranska A."/>
            <person name="Hillemann D."/>
            <person name="Chand M."/>
            <person name="Schreiber P."/>
            <person name="Sommerstein R."/>
            <person name="Berger C."/>
            <person name="Genoni M."/>
            <person name="Ruegg C."/>
            <person name="Troillet N."/>
            <person name="Widmer A.F."/>
            <person name="Becker S.L."/>
            <person name="Herrmann M."/>
            <person name="Eckmanns T."/>
            <person name="Haller S."/>
            <person name="Hoeller C."/>
            <person name="Debast S.B."/>
            <person name="Wolfhagen M.J."/>
            <person name="Hopman J."/>
            <person name="Kluytmans J."/>
            <person name="Langelaar M."/>
            <person name="Notermans D.W."/>
            <person name="ten Oever J."/>
            <person name="van den Barselaar P."/>
            <person name="Vonk A.B.A."/>
            <person name="Vos M.C."/>
            <person name="Ahmed N."/>
            <person name="Brown T."/>
            <person name="Crook D."/>
            <person name="Lamagni T."/>
            <person name="Phin N."/>
            <person name="Smith E.G."/>
            <person name="Zambon M."/>
            <person name="Serr A."/>
            <person name="Goetting T."/>
            <person name="Ebner W."/>
            <person name="Thuermer A."/>
            <person name="Utpatel C."/>
            <person name="Sproer C."/>
            <person name="Bunk B."/>
            <person name="Nubel U."/>
            <person name="Bloemberg G."/>
            <person name="Bottger E."/>
            <person name="Niemann S."/>
            <person name="Wagner D."/>
            <person name="Sax H."/>
        </authorList>
    </citation>
    <scope>NUCLEOTIDE SEQUENCE [LARGE SCALE GENOMIC DNA]</scope>
    <source>
        <strain evidence="2 3">ZUERICH-2</strain>
    </source>
</reference>
<dbReference type="GO" id="GO:0003676">
    <property type="term" value="F:nucleic acid binding"/>
    <property type="evidence" value="ECO:0007669"/>
    <property type="project" value="InterPro"/>
</dbReference>
<dbReference type="InterPro" id="IPR015378">
    <property type="entry name" value="Transposase-like_Mu_C"/>
</dbReference>
<proteinExistence type="predicted"/>
<dbReference type="InterPro" id="IPR036397">
    <property type="entry name" value="RNaseH_sf"/>
</dbReference>
<dbReference type="InterPro" id="IPR001584">
    <property type="entry name" value="Integrase_cat-core"/>
</dbReference>
<organism evidence="2 3">
    <name type="scientific">Mycobacterium intracellulare subsp. chimaera</name>
    <dbReference type="NCBI Taxonomy" id="222805"/>
    <lineage>
        <taxon>Bacteria</taxon>
        <taxon>Bacillati</taxon>
        <taxon>Actinomycetota</taxon>
        <taxon>Actinomycetes</taxon>
        <taxon>Mycobacteriales</taxon>
        <taxon>Mycobacteriaceae</taxon>
        <taxon>Mycobacterium</taxon>
        <taxon>Mycobacterium avium complex (MAC)</taxon>
    </lineage>
</organism>